<evidence type="ECO:0000313" key="3">
    <source>
        <dbReference type="Proteomes" id="UP000251960"/>
    </source>
</evidence>
<sequence>MAAVIASTQNCRVRVPPLIVFTAVLLVTAAATVEPASATGWSSVTDSRSGGYSAFSLQGARKLLLQDLCIPQGYPCALAYFGLGCCSGETCYDAQQICL</sequence>
<keyword evidence="1" id="KW-0732">Signal</keyword>
<accession>A0A3L6E8R3</accession>
<dbReference type="EMBL" id="NCVQ01000007">
    <property type="protein sequence ID" value="PWZ17065.1"/>
    <property type="molecule type" value="Genomic_DNA"/>
</dbReference>
<protein>
    <submittedName>
        <fullName evidence="2">Uncharacterized protein</fullName>
    </submittedName>
</protein>
<dbReference type="Proteomes" id="UP000251960">
    <property type="component" value="Chromosome 6"/>
</dbReference>
<proteinExistence type="predicted"/>
<dbReference type="AlphaFoldDB" id="A0A3L6E8R3"/>
<feature type="chain" id="PRO_5018058393" evidence="1">
    <location>
        <begin position="39"/>
        <end position="99"/>
    </location>
</feature>
<reference evidence="2 3" key="1">
    <citation type="journal article" date="2018" name="Nat. Genet.">
        <title>Extensive intraspecific gene order and gene structural variations between Mo17 and other maize genomes.</title>
        <authorList>
            <person name="Sun S."/>
            <person name="Zhou Y."/>
            <person name="Chen J."/>
            <person name="Shi J."/>
            <person name="Zhao H."/>
            <person name="Zhao H."/>
            <person name="Song W."/>
            <person name="Zhang M."/>
            <person name="Cui Y."/>
            <person name="Dong X."/>
            <person name="Liu H."/>
            <person name="Ma X."/>
            <person name="Jiao Y."/>
            <person name="Wang B."/>
            <person name="Wei X."/>
            <person name="Stein J.C."/>
            <person name="Glaubitz J.C."/>
            <person name="Lu F."/>
            <person name="Yu G."/>
            <person name="Liang C."/>
            <person name="Fengler K."/>
            <person name="Li B."/>
            <person name="Rafalski A."/>
            <person name="Schnable P.S."/>
            <person name="Ware D.H."/>
            <person name="Buckler E.S."/>
            <person name="Lai J."/>
        </authorList>
    </citation>
    <scope>NUCLEOTIDE SEQUENCE [LARGE SCALE GENOMIC DNA]</scope>
    <source>
        <strain evidence="3">cv. Missouri 17</strain>
        <tissue evidence="2">Seedling</tissue>
    </source>
</reference>
<name>A0A3L6E8R3_MAIZE</name>
<evidence type="ECO:0000313" key="2">
    <source>
        <dbReference type="EMBL" id="PWZ17065.1"/>
    </source>
</evidence>
<gene>
    <name evidence="2" type="ORF">Zm00014a_013813</name>
</gene>
<organism evidence="2 3">
    <name type="scientific">Zea mays</name>
    <name type="common">Maize</name>
    <dbReference type="NCBI Taxonomy" id="4577"/>
    <lineage>
        <taxon>Eukaryota</taxon>
        <taxon>Viridiplantae</taxon>
        <taxon>Streptophyta</taxon>
        <taxon>Embryophyta</taxon>
        <taxon>Tracheophyta</taxon>
        <taxon>Spermatophyta</taxon>
        <taxon>Magnoliopsida</taxon>
        <taxon>Liliopsida</taxon>
        <taxon>Poales</taxon>
        <taxon>Poaceae</taxon>
        <taxon>PACMAD clade</taxon>
        <taxon>Panicoideae</taxon>
        <taxon>Andropogonodae</taxon>
        <taxon>Andropogoneae</taxon>
        <taxon>Tripsacinae</taxon>
        <taxon>Zea</taxon>
    </lineage>
</organism>
<feature type="signal peptide" evidence="1">
    <location>
        <begin position="1"/>
        <end position="38"/>
    </location>
</feature>
<comment type="caution">
    <text evidence="2">The sequence shown here is derived from an EMBL/GenBank/DDBJ whole genome shotgun (WGS) entry which is preliminary data.</text>
</comment>
<evidence type="ECO:0000256" key="1">
    <source>
        <dbReference type="SAM" id="SignalP"/>
    </source>
</evidence>